<keyword evidence="3" id="KW-1003">Cell membrane</keyword>
<dbReference type="GO" id="GO:0005886">
    <property type="term" value="C:plasma membrane"/>
    <property type="evidence" value="ECO:0007669"/>
    <property type="project" value="UniProtKB-SubCell"/>
</dbReference>
<evidence type="ECO:0000256" key="7">
    <source>
        <dbReference type="ARBA" id="ARBA00023136"/>
    </source>
</evidence>
<comment type="subcellular location">
    <subcellularLocation>
        <location evidence="1">Cell membrane</location>
        <topology evidence="1">Multi-pass membrane protein</topology>
    </subcellularLocation>
</comment>
<feature type="transmembrane region" description="Helical" evidence="8">
    <location>
        <begin position="380"/>
        <end position="402"/>
    </location>
</feature>
<dbReference type="PANTHER" id="PTHR32024">
    <property type="entry name" value="TRK SYSTEM POTASSIUM UPTAKE PROTEIN TRKG-RELATED"/>
    <property type="match status" value="1"/>
</dbReference>
<feature type="transmembrane region" description="Helical" evidence="8">
    <location>
        <begin position="15"/>
        <end position="36"/>
    </location>
</feature>
<protein>
    <submittedName>
        <fullName evidence="9">Potassium transporter Trk</fullName>
    </submittedName>
</protein>
<organism evidence="9 10">
    <name type="scientific">Rhizocola hellebori</name>
    <dbReference type="NCBI Taxonomy" id="1392758"/>
    <lineage>
        <taxon>Bacteria</taxon>
        <taxon>Bacillati</taxon>
        <taxon>Actinomycetota</taxon>
        <taxon>Actinomycetes</taxon>
        <taxon>Micromonosporales</taxon>
        <taxon>Micromonosporaceae</taxon>
        <taxon>Rhizocola</taxon>
    </lineage>
</organism>
<dbReference type="InterPro" id="IPR003445">
    <property type="entry name" value="Cat_transpt"/>
</dbReference>
<dbReference type="AlphaFoldDB" id="A0A8J3QAP1"/>
<evidence type="ECO:0000256" key="5">
    <source>
        <dbReference type="ARBA" id="ARBA00022989"/>
    </source>
</evidence>
<gene>
    <name evidence="9" type="ORF">Rhe02_44440</name>
</gene>
<dbReference type="EMBL" id="BONY01000026">
    <property type="protein sequence ID" value="GIH06377.1"/>
    <property type="molecule type" value="Genomic_DNA"/>
</dbReference>
<evidence type="ECO:0000256" key="3">
    <source>
        <dbReference type="ARBA" id="ARBA00022475"/>
    </source>
</evidence>
<feature type="transmembrane region" description="Helical" evidence="8">
    <location>
        <begin position="99"/>
        <end position="124"/>
    </location>
</feature>
<feature type="transmembrane region" description="Helical" evidence="8">
    <location>
        <begin position="324"/>
        <end position="345"/>
    </location>
</feature>
<feature type="transmembrane region" description="Helical" evidence="8">
    <location>
        <begin position="163"/>
        <end position="185"/>
    </location>
</feature>
<proteinExistence type="predicted"/>
<keyword evidence="6" id="KW-0406">Ion transport</keyword>
<feature type="transmembrane region" description="Helical" evidence="8">
    <location>
        <begin position="205"/>
        <end position="225"/>
    </location>
</feature>
<feature type="transmembrane region" description="Helical" evidence="8">
    <location>
        <begin position="48"/>
        <end position="73"/>
    </location>
</feature>
<evidence type="ECO:0000256" key="1">
    <source>
        <dbReference type="ARBA" id="ARBA00004651"/>
    </source>
</evidence>
<evidence type="ECO:0000313" key="10">
    <source>
        <dbReference type="Proteomes" id="UP000612899"/>
    </source>
</evidence>
<feature type="transmembrane region" description="Helical" evidence="8">
    <location>
        <begin position="272"/>
        <end position="303"/>
    </location>
</feature>
<dbReference type="PANTHER" id="PTHR32024:SF1">
    <property type="entry name" value="KTR SYSTEM POTASSIUM UPTAKE PROTEIN B"/>
    <property type="match status" value="1"/>
</dbReference>
<dbReference type="Pfam" id="PF02386">
    <property type="entry name" value="TrkH"/>
    <property type="match status" value="1"/>
</dbReference>
<sequence>MLMLPISRKGEGQSAPFFTALFTSVSTSCITGLSVVDPATYWSPFGHVVLLVLMQIGGFGIMALASLLGLFAARRLGLTGRLITQHETHAVGLGDVRALLFRVGLFTVTFEVLTSIVLAGRFWLGYDYPFGKAVWYGIFHGVSGFNNAGIALFSNNLMGFTTDWWICVPLILAIIGGSLGFPVIYELTRELNRPRLWSTHTRLTVFGSLFLLIVGFGTVLAFEWANPGTLGPLDLSGKILASMFQGTSPRTAGFNTVDYAQMESETRLFTDWLMFIGGGSAGTSGGIKVTTFFLLAFVILAEVRSERDVVIGKRRIAEAVQRQALTVALLGVAFVGFGTFALLFISHAPLDQVFFEATSAFSTVGLSTGLTPTLPLSGQAVLIILMYVGRVGTVTVAAALALSERRTLYRYAEERPIVG</sequence>
<dbReference type="Proteomes" id="UP000612899">
    <property type="component" value="Unassembled WGS sequence"/>
</dbReference>
<keyword evidence="4 8" id="KW-0812">Transmembrane</keyword>
<reference evidence="9" key="1">
    <citation type="submission" date="2021-01" db="EMBL/GenBank/DDBJ databases">
        <title>Whole genome shotgun sequence of Rhizocola hellebori NBRC 109834.</title>
        <authorList>
            <person name="Komaki H."/>
            <person name="Tamura T."/>
        </authorList>
    </citation>
    <scope>NUCLEOTIDE SEQUENCE</scope>
    <source>
        <strain evidence="9">NBRC 109834</strain>
    </source>
</reference>
<evidence type="ECO:0000256" key="2">
    <source>
        <dbReference type="ARBA" id="ARBA00022448"/>
    </source>
</evidence>
<name>A0A8J3QAP1_9ACTN</name>
<comment type="caution">
    <text evidence="9">The sequence shown here is derived from an EMBL/GenBank/DDBJ whole genome shotgun (WGS) entry which is preliminary data.</text>
</comment>
<keyword evidence="2" id="KW-0813">Transport</keyword>
<accession>A0A8J3QAP1</accession>
<evidence type="ECO:0000256" key="4">
    <source>
        <dbReference type="ARBA" id="ARBA00022692"/>
    </source>
</evidence>
<dbReference type="GO" id="GO:0030001">
    <property type="term" value="P:metal ion transport"/>
    <property type="evidence" value="ECO:0007669"/>
    <property type="project" value="UniProtKB-ARBA"/>
</dbReference>
<evidence type="ECO:0000313" key="9">
    <source>
        <dbReference type="EMBL" id="GIH06377.1"/>
    </source>
</evidence>
<keyword evidence="10" id="KW-1185">Reference proteome</keyword>
<dbReference type="GO" id="GO:0008324">
    <property type="term" value="F:monoatomic cation transmembrane transporter activity"/>
    <property type="evidence" value="ECO:0007669"/>
    <property type="project" value="InterPro"/>
</dbReference>
<evidence type="ECO:0000256" key="8">
    <source>
        <dbReference type="SAM" id="Phobius"/>
    </source>
</evidence>
<keyword evidence="5 8" id="KW-1133">Transmembrane helix</keyword>
<evidence type="ECO:0000256" key="6">
    <source>
        <dbReference type="ARBA" id="ARBA00023065"/>
    </source>
</evidence>
<keyword evidence="7 8" id="KW-0472">Membrane</keyword>